<dbReference type="InterPro" id="IPR029069">
    <property type="entry name" value="HotDog_dom_sf"/>
</dbReference>
<dbReference type="PANTHER" id="PTHR42993:SF1">
    <property type="entry name" value="MAOC-LIKE DEHYDRATASE DOMAIN-CONTAINING PROTEIN"/>
    <property type="match status" value="1"/>
</dbReference>
<dbReference type="InterPro" id="IPR039375">
    <property type="entry name" value="NodN-like"/>
</dbReference>
<dbReference type="CDD" id="cd03450">
    <property type="entry name" value="NodN"/>
    <property type="match status" value="1"/>
</dbReference>
<dbReference type="InterPro" id="IPR002539">
    <property type="entry name" value="MaoC-like_dom"/>
</dbReference>
<dbReference type="PANTHER" id="PTHR42993">
    <property type="entry name" value="MAOC-LIKE DEHYDRATASE DOMAIN-CONTAINING PROTEIN"/>
    <property type="match status" value="1"/>
</dbReference>
<comment type="caution">
    <text evidence="3">The sequence shown here is derived from an EMBL/GenBank/DDBJ whole genome shotgun (WGS) entry which is preliminary data.</text>
</comment>
<gene>
    <name evidence="3" type="ORF">AFL01nite_29480</name>
</gene>
<reference evidence="3 4" key="1">
    <citation type="submission" date="2019-07" db="EMBL/GenBank/DDBJ databases">
        <title>Whole genome shotgun sequence of Aeromicrobium flavum NBRC 107625.</title>
        <authorList>
            <person name="Hosoyama A."/>
            <person name="Uohara A."/>
            <person name="Ohji S."/>
            <person name="Ichikawa N."/>
        </authorList>
    </citation>
    <scope>NUCLEOTIDE SEQUENCE [LARGE SCALE GENOMIC DNA]</scope>
    <source>
        <strain evidence="3 4">NBRC 107625</strain>
    </source>
</reference>
<organism evidence="3 4">
    <name type="scientific">Aeromicrobium flavum</name>
    <dbReference type="NCBI Taxonomy" id="416568"/>
    <lineage>
        <taxon>Bacteria</taxon>
        <taxon>Bacillati</taxon>
        <taxon>Actinomycetota</taxon>
        <taxon>Actinomycetes</taxon>
        <taxon>Propionibacteriales</taxon>
        <taxon>Nocardioidaceae</taxon>
        <taxon>Aeromicrobium</taxon>
    </lineage>
</organism>
<proteinExistence type="inferred from homology"/>
<comment type="similarity">
    <text evidence="1">Belongs to the enoyl-CoA hydratase/isomerase family.</text>
</comment>
<dbReference type="Pfam" id="PF01575">
    <property type="entry name" value="MaoC_dehydratas"/>
    <property type="match status" value="1"/>
</dbReference>
<accession>A0A512HYU1</accession>
<name>A0A512HYU1_9ACTN</name>
<protein>
    <submittedName>
        <fullName evidence="3">Putative enoyl-CoA hydratase 1</fullName>
    </submittedName>
</protein>
<evidence type="ECO:0000259" key="2">
    <source>
        <dbReference type="Pfam" id="PF01575"/>
    </source>
</evidence>
<dbReference type="AlphaFoldDB" id="A0A512HYU1"/>
<dbReference type="EMBL" id="BJZQ01000024">
    <property type="protein sequence ID" value="GEO90621.1"/>
    <property type="molecule type" value="Genomic_DNA"/>
</dbReference>
<dbReference type="Gene3D" id="3.10.129.10">
    <property type="entry name" value="Hotdog Thioesterase"/>
    <property type="match status" value="1"/>
</dbReference>
<dbReference type="SUPFAM" id="SSF54637">
    <property type="entry name" value="Thioesterase/thiol ester dehydrase-isomerase"/>
    <property type="match status" value="1"/>
</dbReference>
<evidence type="ECO:0000313" key="4">
    <source>
        <dbReference type="Proteomes" id="UP000321769"/>
    </source>
</evidence>
<sequence length="165" mass="17838">MLAKQALSQETRDMTREFETLADLKAAVGQELGTSDWVTVTQEKINLFADATGDHQWIHVDPDAAAKGPFGKTIAHGYLTLSLLPVFTEQIYGVKSAVMGVNYGANKVRFPHPVPVDSRVRATATLKETQDISIGTQVIISVVVEIDGVEKPACIAEVVYVIAEG</sequence>
<feature type="domain" description="MaoC-like" evidence="2">
    <location>
        <begin position="26"/>
        <end position="139"/>
    </location>
</feature>
<keyword evidence="4" id="KW-1185">Reference proteome</keyword>
<evidence type="ECO:0000256" key="1">
    <source>
        <dbReference type="ARBA" id="ARBA00005254"/>
    </source>
</evidence>
<evidence type="ECO:0000313" key="3">
    <source>
        <dbReference type="EMBL" id="GEO90621.1"/>
    </source>
</evidence>
<dbReference type="Proteomes" id="UP000321769">
    <property type="component" value="Unassembled WGS sequence"/>
</dbReference>